<evidence type="ECO:0000256" key="2">
    <source>
        <dbReference type="ARBA" id="ARBA00022679"/>
    </source>
</evidence>
<accession>A0A8K1FDL2</accession>
<dbReference type="Proteomes" id="UP000794436">
    <property type="component" value="Unassembled WGS sequence"/>
</dbReference>
<organism evidence="7 8">
    <name type="scientific">Pythium oligandrum</name>
    <name type="common">Mycoparasitic fungus</name>
    <dbReference type="NCBI Taxonomy" id="41045"/>
    <lineage>
        <taxon>Eukaryota</taxon>
        <taxon>Sar</taxon>
        <taxon>Stramenopiles</taxon>
        <taxon>Oomycota</taxon>
        <taxon>Peronosporomycetes</taxon>
        <taxon>Pythiales</taxon>
        <taxon>Pythiaceae</taxon>
        <taxon>Pythium</taxon>
    </lineage>
</organism>
<dbReference type="EMBL" id="SPLM01000111">
    <property type="protein sequence ID" value="TMW58486.1"/>
    <property type="molecule type" value="Genomic_DNA"/>
</dbReference>
<dbReference type="CDD" id="cd13962">
    <property type="entry name" value="PT_UbiA_UBIAD1"/>
    <property type="match status" value="1"/>
</dbReference>
<keyword evidence="2" id="KW-0808">Transferase</keyword>
<name>A0A8K1FDL2_PYTOL</name>
<feature type="transmembrane region" description="Helical" evidence="6">
    <location>
        <begin position="232"/>
        <end position="254"/>
    </location>
</feature>
<feature type="transmembrane region" description="Helical" evidence="6">
    <location>
        <begin position="100"/>
        <end position="122"/>
    </location>
</feature>
<dbReference type="InterPro" id="IPR000537">
    <property type="entry name" value="UbiA_prenyltransferase"/>
</dbReference>
<sequence>MFTRQQLAAFYDLCGFKYMPMVQYSLLIGLLAPLTDASVELSVLSLQAAVKAMLFVAACQVTAELTNNFFDYEGDLLNSKRTEWNGGSNALVQGILSLRVAIWGALLLSVATVTTILLEIALDPTSVFWQPWIIRLMIIGMFSVWQYAGPPFRLQYNGFGEFVTASVEGIFVPMMGAVIVNPHGDDLVLPSVLNWQLFSLLFTVFFIKTVTKNIPDIEADLQVNKNTFTSRIGISNAASLFILGQNYLIIGPVLYCLTGVMHPIMSAAFLVLAPRANAVAAKMWKYDSTRCDKLLAQLPGDCVAQCMAVQTTVLASTIAMIVLS</sequence>
<evidence type="ECO:0000256" key="4">
    <source>
        <dbReference type="ARBA" id="ARBA00022989"/>
    </source>
</evidence>
<feature type="transmembrane region" description="Helical" evidence="6">
    <location>
        <begin position="159"/>
        <end position="180"/>
    </location>
</feature>
<evidence type="ECO:0000256" key="3">
    <source>
        <dbReference type="ARBA" id="ARBA00022692"/>
    </source>
</evidence>
<dbReference type="GO" id="GO:0004659">
    <property type="term" value="F:prenyltransferase activity"/>
    <property type="evidence" value="ECO:0007669"/>
    <property type="project" value="InterPro"/>
</dbReference>
<evidence type="ECO:0000256" key="6">
    <source>
        <dbReference type="SAM" id="Phobius"/>
    </source>
</evidence>
<evidence type="ECO:0000313" key="8">
    <source>
        <dbReference type="Proteomes" id="UP000794436"/>
    </source>
</evidence>
<dbReference type="GO" id="GO:0042371">
    <property type="term" value="P:vitamin K biosynthetic process"/>
    <property type="evidence" value="ECO:0007669"/>
    <property type="project" value="TreeGrafter"/>
</dbReference>
<dbReference type="OrthoDB" id="2109654at2759"/>
<evidence type="ECO:0000256" key="1">
    <source>
        <dbReference type="ARBA" id="ARBA00004141"/>
    </source>
</evidence>
<keyword evidence="4 6" id="KW-1133">Transmembrane helix</keyword>
<feature type="transmembrane region" description="Helical" evidence="6">
    <location>
        <begin position="128"/>
        <end position="147"/>
    </location>
</feature>
<evidence type="ECO:0000313" key="7">
    <source>
        <dbReference type="EMBL" id="TMW58486.1"/>
    </source>
</evidence>
<gene>
    <name evidence="7" type="ORF">Poli38472_010045</name>
</gene>
<reference evidence="7" key="1">
    <citation type="submission" date="2019-03" db="EMBL/GenBank/DDBJ databases">
        <title>Long read genome sequence of the mycoparasitic Pythium oligandrum ATCC 38472 isolated from sugarbeet rhizosphere.</title>
        <authorList>
            <person name="Gaulin E."/>
        </authorList>
    </citation>
    <scope>NUCLEOTIDE SEQUENCE</scope>
    <source>
        <strain evidence="7">ATCC 38472_TT</strain>
    </source>
</reference>
<dbReference type="GO" id="GO:0016020">
    <property type="term" value="C:membrane"/>
    <property type="evidence" value="ECO:0007669"/>
    <property type="project" value="UniProtKB-SubCell"/>
</dbReference>
<dbReference type="PANTHER" id="PTHR13929:SF0">
    <property type="entry name" value="UBIA PRENYLTRANSFERASE DOMAIN-CONTAINING PROTEIN 1"/>
    <property type="match status" value="1"/>
</dbReference>
<comment type="caution">
    <text evidence="7">The sequence shown here is derived from an EMBL/GenBank/DDBJ whole genome shotgun (WGS) entry which is preliminary data.</text>
</comment>
<proteinExistence type="predicted"/>
<keyword evidence="8" id="KW-1185">Reference proteome</keyword>
<feature type="transmembrane region" description="Helical" evidence="6">
    <location>
        <begin position="260"/>
        <end position="281"/>
    </location>
</feature>
<dbReference type="Pfam" id="PF01040">
    <property type="entry name" value="UbiA"/>
    <property type="match status" value="1"/>
</dbReference>
<protein>
    <recommendedName>
        <fullName evidence="9">1,4-dihydroxy-2-naphthoate octaprenyltransferase</fullName>
    </recommendedName>
</protein>
<dbReference type="PANTHER" id="PTHR13929">
    <property type="entry name" value="1,4-DIHYDROXY-2-NAPHTHOATE OCTAPRENYLTRANSFERASE"/>
    <property type="match status" value="1"/>
</dbReference>
<evidence type="ECO:0000256" key="5">
    <source>
        <dbReference type="ARBA" id="ARBA00023136"/>
    </source>
</evidence>
<feature type="transmembrane region" description="Helical" evidence="6">
    <location>
        <begin position="192"/>
        <end position="211"/>
    </location>
</feature>
<dbReference type="InterPro" id="IPR026046">
    <property type="entry name" value="UBIAD1"/>
</dbReference>
<evidence type="ECO:0008006" key="9">
    <source>
        <dbReference type="Google" id="ProtNLM"/>
    </source>
</evidence>
<keyword evidence="3 6" id="KW-0812">Transmembrane</keyword>
<dbReference type="GO" id="GO:0009234">
    <property type="term" value="P:menaquinone biosynthetic process"/>
    <property type="evidence" value="ECO:0007669"/>
    <property type="project" value="TreeGrafter"/>
</dbReference>
<dbReference type="AlphaFoldDB" id="A0A8K1FDL2"/>
<keyword evidence="5 6" id="KW-0472">Membrane</keyword>
<comment type="subcellular location">
    <subcellularLocation>
        <location evidence="1">Membrane</location>
        <topology evidence="1">Multi-pass membrane protein</topology>
    </subcellularLocation>
</comment>